<evidence type="ECO:0000313" key="3">
    <source>
        <dbReference type="EMBL" id="EKF30915.1"/>
    </source>
</evidence>
<feature type="compositionally biased region" description="Low complexity" evidence="1">
    <location>
        <begin position="127"/>
        <end position="138"/>
    </location>
</feature>
<evidence type="ECO:0000256" key="1">
    <source>
        <dbReference type="SAM" id="MobiDB-lite"/>
    </source>
</evidence>
<feature type="region of interest" description="Disordered" evidence="1">
    <location>
        <begin position="118"/>
        <end position="189"/>
    </location>
</feature>
<evidence type="ECO:0000313" key="4">
    <source>
        <dbReference type="Proteomes" id="UP000007350"/>
    </source>
</evidence>
<comment type="caution">
    <text evidence="3">The sequence shown here is derived from an EMBL/GenBank/DDBJ whole genome shotgun (WGS) entry which is preliminary data.</text>
</comment>
<dbReference type="Proteomes" id="UP000007350">
    <property type="component" value="Unassembled WGS sequence"/>
</dbReference>
<organism evidence="3 4">
    <name type="scientific">Trypanosoma cruzi marinkellei</name>
    <dbReference type="NCBI Taxonomy" id="85056"/>
    <lineage>
        <taxon>Eukaryota</taxon>
        <taxon>Discoba</taxon>
        <taxon>Euglenozoa</taxon>
        <taxon>Kinetoplastea</taxon>
        <taxon>Metakinetoplastina</taxon>
        <taxon>Trypanosomatida</taxon>
        <taxon>Trypanosomatidae</taxon>
        <taxon>Trypanosoma</taxon>
        <taxon>Schizotrypanum</taxon>
    </lineage>
</organism>
<protein>
    <submittedName>
        <fullName evidence="3">Mucin-associated surface protein (MASP), putative</fullName>
    </submittedName>
</protein>
<gene>
    <name evidence="3" type="ORF">MOQ_005257</name>
</gene>
<dbReference type="EMBL" id="AHKC01011280">
    <property type="protein sequence ID" value="EKF30915.1"/>
    <property type="molecule type" value="Genomic_DNA"/>
</dbReference>
<keyword evidence="4" id="KW-1185">Reference proteome</keyword>
<feature type="compositionally biased region" description="Polar residues" evidence="1">
    <location>
        <begin position="178"/>
        <end position="189"/>
    </location>
</feature>
<feature type="compositionally biased region" description="Basic and acidic residues" evidence="1">
    <location>
        <begin position="150"/>
        <end position="175"/>
    </location>
</feature>
<evidence type="ECO:0000256" key="2">
    <source>
        <dbReference type="SAM" id="SignalP"/>
    </source>
</evidence>
<name>K2MUZ4_TRYCR</name>
<proteinExistence type="predicted"/>
<reference evidence="3 4" key="1">
    <citation type="journal article" date="2012" name="BMC Genomics">
        <title>Comparative genomic analysis of human infective Trypanosoma cruzi lineages with the bat-restricted subspecies T. cruzi marinkellei.</title>
        <authorList>
            <person name="Franzen O."/>
            <person name="Talavera-Lopez C."/>
            <person name="Ochaya S."/>
            <person name="Butler C.E."/>
            <person name="Messenger L.A."/>
            <person name="Lewis M.D."/>
            <person name="Llewellyn M.S."/>
            <person name="Marinkelle C.J."/>
            <person name="Tyler K.M."/>
            <person name="Miles M.A."/>
            <person name="Andersson B."/>
        </authorList>
    </citation>
    <scope>NUCLEOTIDE SEQUENCE [LARGE SCALE GENOMIC DNA]</scope>
    <source>
        <strain evidence="3 4">B7</strain>
    </source>
</reference>
<sequence length="211" mass="22064">MAMTMTGRVLLVCALCVLWCGAGGAFANNAAEVTANGAANNRTAADEMILNWYDTMQHECENDTARGGKFNASVDWTCMSTVMKGVCDAFYNKNSSETHDPDVVFICTYYATKPVELVESSTPQGPTSDSAASNTTSSEGTPKNAPESDASERGEGKEGEKEHGNTKEKALEAADVKSITSGDSSTAVSHTTSPLLLSLLVVACAAAMVVA</sequence>
<feature type="chain" id="PRO_5003863922" evidence="2">
    <location>
        <begin position="28"/>
        <end position="211"/>
    </location>
</feature>
<keyword evidence="2" id="KW-0732">Signal</keyword>
<feature type="signal peptide" evidence="2">
    <location>
        <begin position="1"/>
        <end position="27"/>
    </location>
</feature>
<dbReference type="OrthoDB" id="255100at2759"/>
<accession>K2MUZ4</accession>
<dbReference type="AlphaFoldDB" id="K2MUZ4"/>